<keyword evidence="11" id="KW-1207">Sterol metabolism</keyword>
<keyword evidence="8" id="KW-0756">Sterol biosynthesis</keyword>
<dbReference type="PANTHER" id="PTHR15451:SF19">
    <property type="entry name" value="ERGOSTEROL BIOSYNTHETIC PROTEIN 28 HOMOLOG"/>
    <property type="match status" value="1"/>
</dbReference>
<organism evidence="14 15">
    <name type="scientific">Cylindrobasidium torrendii FP15055 ss-10</name>
    <dbReference type="NCBI Taxonomy" id="1314674"/>
    <lineage>
        <taxon>Eukaryota</taxon>
        <taxon>Fungi</taxon>
        <taxon>Dikarya</taxon>
        <taxon>Basidiomycota</taxon>
        <taxon>Agaricomycotina</taxon>
        <taxon>Agaricomycetes</taxon>
        <taxon>Agaricomycetidae</taxon>
        <taxon>Agaricales</taxon>
        <taxon>Marasmiineae</taxon>
        <taxon>Physalacriaceae</taxon>
        <taxon>Cylindrobasidium</taxon>
    </lineage>
</organism>
<evidence type="ECO:0000256" key="9">
    <source>
        <dbReference type="ARBA" id="ARBA00023098"/>
    </source>
</evidence>
<comment type="similarity">
    <text evidence="2">Belongs to the ERG28 family.</text>
</comment>
<dbReference type="Pfam" id="PF03694">
    <property type="entry name" value="Erg28"/>
    <property type="match status" value="1"/>
</dbReference>
<proteinExistence type="inferred from homology"/>
<keyword evidence="12" id="KW-0753">Steroid metabolism</keyword>
<evidence type="ECO:0000256" key="7">
    <source>
        <dbReference type="ARBA" id="ARBA00022989"/>
    </source>
</evidence>
<feature type="transmembrane region" description="Helical" evidence="13">
    <location>
        <begin position="20"/>
        <end position="37"/>
    </location>
</feature>
<name>A0A0D7BPL7_9AGAR</name>
<dbReference type="GO" id="GO:0016126">
    <property type="term" value="P:sterol biosynthetic process"/>
    <property type="evidence" value="ECO:0007669"/>
    <property type="project" value="UniProtKB-KW"/>
</dbReference>
<feature type="transmembrane region" description="Helical" evidence="13">
    <location>
        <begin position="58"/>
        <end position="76"/>
    </location>
</feature>
<evidence type="ECO:0000313" key="15">
    <source>
        <dbReference type="Proteomes" id="UP000054007"/>
    </source>
</evidence>
<evidence type="ECO:0000256" key="6">
    <source>
        <dbReference type="ARBA" id="ARBA00022955"/>
    </source>
</evidence>
<dbReference type="GO" id="GO:0005789">
    <property type="term" value="C:endoplasmic reticulum membrane"/>
    <property type="evidence" value="ECO:0007669"/>
    <property type="project" value="UniProtKB-SubCell"/>
</dbReference>
<keyword evidence="10 13" id="KW-0472">Membrane</keyword>
<evidence type="ECO:0000256" key="5">
    <source>
        <dbReference type="ARBA" id="ARBA00022824"/>
    </source>
</evidence>
<dbReference type="GO" id="GO:0030674">
    <property type="term" value="F:protein-macromolecule adaptor activity"/>
    <property type="evidence" value="ECO:0007669"/>
    <property type="project" value="TreeGrafter"/>
</dbReference>
<accession>A0A0D7BPL7</accession>
<dbReference type="OrthoDB" id="6485510at2759"/>
<dbReference type="AlphaFoldDB" id="A0A0D7BPL7"/>
<evidence type="ECO:0000313" key="14">
    <source>
        <dbReference type="EMBL" id="KIY72362.1"/>
    </source>
</evidence>
<sequence length="136" mass="15512">MFAFLQPYLPQASGLLPKWMLFVAFTAVFNSVQNFVTTKLTQQVYSNVHVTSIQARTFAVWTLASAAIRMYAAYNITEKHVYDLALISYLIAFGHFASEILIFKSTGFNRGSISPVIVSTVSLIWMFQQYEFYTRP</sequence>
<evidence type="ECO:0000256" key="4">
    <source>
        <dbReference type="ARBA" id="ARBA00022692"/>
    </source>
</evidence>
<dbReference type="PANTHER" id="PTHR15451">
    <property type="entry name" value="ERGOSTEROL BIOSYNTHETIC PROTEIN 28-RELATED"/>
    <property type="match status" value="1"/>
</dbReference>
<keyword evidence="15" id="KW-1185">Reference proteome</keyword>
<gene>
    <name evidence="14" type="ORF">CYLTODRAFT_367635</name>
</gene>
<dbReference type="STRING" id="1314674.A0A0D7BPL7"/>
<evidence type="ECO:0000256" key="11">
    <source>
        <dbReference type="ARBA" id="ARBA00023166"/>
    </source>
</evidence>
<dbReference type="InterPro" id="IPR005352">
    <property type="entry name" value="Erg28"/>
</dbReference>
<keyword evidence="6" id="KW-0752">Steroid biosynthesis</keyword>
<reference evidence="14 15" key="1">
    <citation type="journal article" date="2015" name="Fungal Genet. Biol.">
        <title>Evolution of novel wood decay mechanisms in Agaricales revealed by the genome sequences of Fistulina hepatica and Cylindrobasidium torrendii.</title>
        <authorList>
            <person name="Floudas D."/>
            <person name="Held B.W."/>
            <person name="Riley R."/>
            <person name="Nagy L.G."/>
            <person name="Koehler G."/>
            <person name="Ransdell A.S."/>
            <person name="Younus H."/>
            <person name="Chow J."/>
            <person name="Chiniquy J."/>
            <person name="Lipzen A."/>
            <person name="Tritt A."/>
            <person name="Sun H."/>
            <person name="Haridas S."/>
            <person name="LaButti K."/>
            <person name="Ohm R.A."/>
            <person name="Kues U."/>
            <person name="Blanchette R.A."/>
            <person name="Grigoriev I.V."/>
            <person name="Minto R.E."/>
            <person name="Hibbett D.S."/>
        </authorList>
    </citation>
    <scope>NUCLEOTIDE SEQUENCE [LARGE SCALE GENOMIC DNA]</scope>
    <source>
        <strain evidence="14 15">FP15055 ss-10</strain>
    </source>
</reference>
<comment type="subcellular location">
    <subcellularLocation>
        <location evidence="1">Endoplasmic reticulum membrane</location>
        <topology evidence="1">Multi-pass membrane protein</topology>
    </subcellularLocation>
</comment>
<evidence type="ECO:0000256" key="13">
    <source>
        <dbReference type="SAM" id="Phobius"/>
    </source>
</evidence>
<keyword evidence="5" id="KW-0256">Endoplasmic reticulum</keyword>
<evidence type="ECO:0000256" key="1">
    <source>
        <dbReference type="ARBA" id="ARBA00004477"/>
    </source>
</evidence>
<evidence type="ECO:0000256" key="10">
    <source>
        <dbReference type="ARBA" id="ARBA00023136"/>
    </source>
</evidence>
<protein>
    <submittedName>
        <fullName evidence="14">Erg28-like protein</fullName>
    </submittedName>
</protein>
<evidence type="ECO:0000256" key="3">
    <source>
        <dbReference type="ARBA" id="ARBA00022516"/>
    </source>
</evidence>
<keyword evidence="4 13" id="KW-0812">Transmembrane</keyword>
<evidence type="ECO:0000256" key="8">
    <source>
        <dbReference type="ARBA" id="ARBA00023011"/>
    </source>
</evidence>
<keyword evidence="7 13" id="KW-1133">Transmembrane helix</keyword>
<keyword evidence="3" id="KW-0444">Lipid biosynthesis</keyword>
<evidence type="ECO:0000256" key="2">
    <source>
        <dbReference type="ARBA" id="ARBA00005377"/>
    </source>
</evidence>
<keyword evidence="9" id="KW-0443">Lipid metabolism</keyword>
<dbReference type="Proteomes" id="UP000054007">
    <property type="component" value="Unassembled WGS sequence"/>
</dbReference>
<dbReference type="EMBL" id="KN880444">
    <property type="protein sequence ID" value="KIY72362.1"/>
    <property type="molecule type" value="Genomic_DNA"/>
</dbReference>
<evidence type="ECO:0000256" key="12">
    <source>
        <dbReference type="ARBA" id="ARBA00023221"/>
    </source>
</evidence>
<feature type="transmembrane region" description="Helical" evidence="13">
    <location>
        <begin position="82"/>
        <end position="101"/>
    </location>
</feature>